<dbReference type="eggNOG" id="COG0412">
    <property type="taxonomic scope" value="Bacteria"/>
</dbReference>
<name>Q89DD0_BRADU</name>
<dbReference type="EMBL" id="BA000040">
    <property type="protein sequence ID" value="BAC52774.1"/>
    <property type="molecule type" value="Genomic_DNA"/>
</dbReference>
<dbReference type="Pfam" id="PF01738">
    <property type="entry name" value="DLH"/>
    <property type="match status" value="1"/>
</dbReference>
<dbReference type="InterPro" id="IPR002925">
    <property type="entry name" value="Dienelactn_hydro"/>
</dbReference>
<keyword evidence="4" id="KW-1185">Reference proteome</keyword>
<protein>
    <submittedName>
        <fullName evidence="3">Bll7509 protein</fullName>
    </submittedName>
</protein>
<accession>Q89DD0</accession>
<evidence type="ECO:0000313" key="3">
    <source>
        <dbReference type="EMBL" id="BAC52774.1"/>
    </source>
</evidence>
<dbReference type="InterPro" id="IPR050261">
    <property type="entry name" value="FrsA_esterase"/>
</dbReference>
<evidence type="ECO:0000259" key="2">
    <source>
        <dbReference type="Pfam" id="PF01738"/>
    </source>
</evidence>
<evidence type="ECO:0000313" key="4">
    <source>
        <dbReference type="Proteomes" id="UP000002526"/>
    </source>
</evidence>
<dbReference type="GO" id="GO:0052689">
    <property type="term" value="F:carboxylic ester hydrolase activity"/>
    <property type="evidence" value="ECO:0007669"/>
    <property type="project" value="UniProtKB-ARBA"/>
</dbReference>
<keyword evidence="1" id="KW-0378">Hydrolase</keyword>
<dbReference type="GO" id="GO:0016787">
    <property type="term" value="F:hydrolase activity"/>
    <property type="evidence" value="ECO:0000318"/>
    <property type="project" value="GO_Central"/>
</dbReference>
<dbReference type="PANTHER" id="PTHR22946:SF9">
    <property type="entry name" value="POLYKETIDE TRANSFERASE AF380"/>
    <property type="match status" value="1"/>
</dbReference>
<dbReference type="OrthoDB" id="3647650at2"/>
<dbReference type="Proteomes" id="UP000002526">
    <property type="component" value="Chromosome"/>
</dbReference>
<dbReference type="InterPro" id="IPR029058">
    <property type="entry name" value="AB_hydrolase_fold"/>
</dbReference>
<dbReference type="EnsemblBacteria" id="BAC52774">
    <property type="protein sequence ID" value="BAC52774"/>
    <property type="gene ID" value="BAC52774"/>
</dbReference>
<dbReference type="Gene3D" id="3.40.50.1820">
    <property type="entry name" value="alpha/beta hydrolase"/>
    <property type="match status" value="1"/>
</dbReference>
<dbReference type="SUPFAM" id="SSF53474">
    <property type="entry name" value="alpha/beta-Hydrolases"/>
    <property type="match status" value="1"/>
</dbReference>
<sequence>MMFCRRFRMIVLRAKDRPGASGRHLIRQSPMRLRLTALFLMLLMSAARAAPAPQQVEIPLGSGILHAQLYKPEGAGPFPTVIALHGCGGLGGHADPVLPRYRDWAERLLKAGNAVLLPDSYGSRELGPQCRVKETHVKARRERVADVAAARAWLMKQVWVARDRVSLIGWANGASTLLWAVRPQNAARDAGPDFRAAIAFYPDCRISAGLGWSTRVPTLVLIGANDDVSSPPACRQMVEGAHGRSALARIVVYPGAYHDFDRANTPLHAASGSSDAAAPEHGHLGTDAVARAESQKDVAEWLAR</sequence>
<proteinExistence type="predicted"/>
<dbReference type="InParanoid" id="Q89DD0"/>
<organism evidence="3 4">
    <name type="scientific">Bradyrhizobium diazoefficiens (strain JCM 10833 / BCRC 13528 / IAM 13628 / NBRC 14792 / USDA 110)</name>
    <dbReference type="NCBI Taxonomy" id="224911"/>
    <lineage>
        <taxon>Bacteria</taxon>
        <taxon>Pseudomonadati</taxon>
        <taxon>Pseudomonadota</taxon>
        <taxon>Alphaproteobacteria</taxon>
        <taxon>Hyphomicrobiales</taxon>
        <taxon>Nitrobacteraceae</taxon>
        <taxon>Bradyrhizobium</taxon>
    </lineage>
</organism>
<dbReference type="KEGG" id="bja:bll7509"/>
<dbReference type="HOGENOM" id="CLU_064072_0_0_5"/>
<dbReference type="ESTHER" id="braja-BLL7509">
    <property type="family name" value="Dienelactone_hydrolase"/>
</dbReference>
<dbReference type="PANTHER" id="PTHR22946">
    <property type="entry name" value="DIENELACTONE HYDROLASE DOMAIN-CONTAINING PROTEIN-RELATED"/>
    <property type="match status" value="1"/>
</dbReference>
<reference evidence="4" key="1">
    <citation type="journal article" date="2002" name="DNA Res.">
        <title>Complete genomic sequence of nitrogen-fixing symbiotic bacterium Bradyrhizobium japonicum USDA110.</title>
        <authorList>
            <person name="Kaneko T."/>
            <person name="Nakamura Y."/>
            <person name="Sato S."/>
            <person name="Minamisawa K."/>
            <person name="Uchiumi T."/>
            <person name="Sasamoto S."/>
            <person name="Watanabe A."/>
            <person name="Idesawa K."/>
            <person name="Iriguchi M."/>
            <person name="Kawashima K."/>
            <person name="Kohara M."/>
            <person name="Matsumoto M."/>
            <person name="Shimpo S."/>
            <person name="Tsuruoka H."/>
            <person name="Wada T."/>
            <person name="Yamada M."/>
            <person name="Tabata S."/>
        </authorList>
    </citation>
    <scope>NUCLEOTIDE SEQUENCE [LARGE SCALE GENOMIC DNA]</scope>
    <source>
        <strain evidence="4">JCM 10833 / BCRC 13528 / IAM 13628 / NBRC 14792 / USDA 110</strain>
    </source>
</reference>
<dbReference type="STRING" id="224911.AAV28_35220"/>
<feature type="domain" description="Dienelactone hydrolase" evidence="2">
    <location>
        <begin position="66"/>
        <end position="302"/>
    </location>
</feature>
<gene>
    <name evidence="3" type="ordered locus">bll7509</name>
</gene>
<evidence type="ECO:0000256" key="1">
    <source>
        <dbReference type="ARBA" id="ARBA00022801"/>
    </source>
</evidence>
<dbReference type="PATRIC" id="fig|224911.5.peg.7727"/>
<dbReference type="AlphaFoldDB" id="Q89DD0"/>